<dbReference type="KEGG" id="tpla:ElP_53220"/>
<dbReference type="Proteomes" id="UP000317835">
    <property type="component" value="Chromosome"/>
</dbReference>
<protein>
    <submittedName>
        <fullName evidence="1">Uncharacterized protein</fullName>
    </submittedName>
</protein>
<evidence type="ECO:0000313" key="1">
    <source>
        <dbReference type="EMBL" id="QDV37383.1"/>
    </source>
</evidence>
<evidence type="ECO:0000313" key="2">
    <source>
        <dbReference type="Proteomes" id="UP000317835"/>
    </source>
</evidence>
<dbReference type="RefSeq" id="WP_145275128.1">
    <property type="nucleotide sequence ID" value="NZ_CP036426.1"/>
</dbReference>
<sequence length="177" mass="18699">MVAAGVLDDHRRVELWDGRLVERLQGSPAHVAARSLLMDELRRVLPDDGHVGVGGSPALGPRPMPDTRLVIVRGGPRDHPVLHPTGVAIGQASRPSVSPRRQPGPVIAAYAAGGVPSPWFADFRRGLLEAHGEPVCGAEPGYRLSRTYGPVEAVPLVLDGHPVAELAVADLLPEPMG</sequence>
<gene>
    <name evidence="1" type="ORF">ElP_53220</name>
</gene>
<name>A0A518H962_9BACT</name>
<reference evidence="1 2" key="1">
    <citation type="submission" date="2019-02" db="EMBL/GenBank/DDBJ databases">
        <title>Deep-cultivation of Planctomycetes and their phenomic and genomic characterization uncovers novel biology.</title>
        <authorList>
            <person name="Wiegand S."/>
            <person name="Jogler M."/>
            <person name="Boedeker C."/>
            <person name="Pinto D."/>
            <person name="Vollmers J."/>
            <person name="Rivas-Marin E."/>
            <person name="Kohn T."/>
            <person name="Peeters S.H."/>
            <person name="Heuer A."/>
            <person name="Rast P."/>
            <person name="Oberbeckmann S."/>
            <person name="Bunk B."/>
            <person name="Jeske O."/>
            <person name="Meyerdierks A."/>
            <person name="Storesund J.E."/>
            <person name="Kallscheuer N."/>
            <person name="Luecker S."/>
            <person name="Lage O.M."/>
            <person name="Pohl T."/>
            <person name="Merkel B.J."/>
            <person name="Hornburger P."/>
            <person name="Mueller R.-W."/>
            <person name="Bruemmer F."/>
            <person name="Labrenz M."/>
            <person name="Spormann A.M."/>
            <person name="Op den Camp H."/>
            <person name="Overmann J."/>
            <person name="Amann R."/>
            <person name="Jetten M.S.M."/>
            <person name="Mascher T."/>
            <person name="Medema M.H."/>
            <person name="Devos D.P."/>
            <person name="Kaster A.-K."/>
            <person name="Ovreas L."/>
            <person name="Rohde M."/>
            <person name="Galperin M.Y."/>
            <person name="Jogler C."/>
        </authorList>
    </citation>
    <scope>NUCLEOTIDE SEQUENCE [LARGE SCALE GENOMIC DNA]</scope>
    <source>
        <strain evidence="1 2">ElP</strain>
    </source>
</reference>
<keyword evidence="2" id="KW-1185">Reference proteome</keyword>
<dbReference type="OrthoDB" id="9789502at2"/>
<accession>A0A518H962</accession>
<dbReference type="EMBL" id="CP036426">
    <property type="protein sequence ID" value="QDV37383.1"/>
    <property type="molecule type" value="Genomic_DNA"/>
</dbReference>
<proteinExistence type="predicted"/>
<dbReference type="AlphaFoldDB" id="A0A518H962"/>
<organism evidence="1 2">
    <name type="scientific">Tautonia plasticadhaerens</name>
    <dbReference type="NCBI Taxonomy" id="2527974"/>
    <lineage>
        <taxon>Bacteria</taxon>
        <taxon>Pseudomonadati</taxon>
        <taxon>Planctomycetota</taxon>
        <taxon>Planctomycetia</taxon>
        <taxon>Isosphaerales</taxon>
        <taxon>Isosphaeraceae</taxon>
        <taxon>Tautonia</taxon>
    </lineage>
</organism>